<dbReference type="Proteomes" id="UP000178750">
    <property type="component" value="Unassembled WGS sequence"/>
</dbReference>
<dbReference type="PANTHER" id="PTHR39664:SF2">
    <property type="entry name" value="NUCLEIC ACID-BINDING PROTEIN, CONTAINING PIN DOMAIN-RELATED"/>
    <property type="match status" value="1"/>
</dbReference>
<evidence type="ECO:0000259" key="1">
    <source>
        <dbReference type="Pfam" id="PF01850"/>
    </source>
</evidence>
<organism evidence="2 3">
    <name type="scientific">Candidatus Woesebacteria bacterium RIFCSPHIGHO2_01_FULL_38_9b</name>
    <dbReference type="NCBI Taxonomy" id="1802493"/>
    <lineage>
        <taxon>Bacteria</taxon>
        <taxon>Candidatus Woeseibacteriota</taxon>
    </lineage>
</organism>
<comment type="caution">
    <text evidence="2">The sequence shown here is derived from an EMBL/GenBank/DDBJ whole genome shotgun (WGS) entry which is preliminary data.</text>
</comment>
<evidence type="ECO:0000313" key="3">
    <source>
        <dbReference type="Proteomes" id="UP000178750"/>
    </source>
</evidence>
<name>A0A1F7Y3G3_9BACT</name>
<reference evidence="2 3" key="1">
    <citation type="journal article" date="2016" name="Nat. Commun.">
        <title>Thousands of microbial genomes shed light on interconnected biogeochemical processes in an aquifer system.</title>
        <authorList>
            <person name="Anantharaman K."/>
            <person name="Brown C.T."/>
            <person name="Hug L.A."/>
            <person name="Sharon I."/>
            <person name="Castelle C.J."/>
            <person name="Probst A.J."/>
            <person name="Thomas B.C."/>
            <person name="Singh A."/>
            <person name="Wilkins M.J."/>
            <person name="Karaoz U."/>
            <person name="Brodie E.L."/>
            <person name="Williams K.H."/>
            <person name="Hubbard S.S."/>
            <person name="Banfield J.F."/>
        </authorList>
    </citation>
    <scope>NUCLEOTIDE SEQUENCE [LARGE SCALE GENOMIC DNA]</scope>
</reference>
<dbReference type="InterPro" id="IPR029060">
    <property type="entry name" value="PIN-like_dom_sf"/>
</dbReference>
<evidence type="ECO:0000313" key="2">
    <source>
        <dbReference type="EMBL" id="OGM21198.1"/>
    </source>
</evidence>
<sequence>MISLDTNYLLRFFTNDVKSQAQIAKRLIKGSSEIYLSVIAIAETVYFLRNHFEKSKDEVCEELSLLIKQPSIKTQDFVSQALLLYRSENISFYDSLLLSEALEEKLTLRTFDKKLTKVFDKYQKDV</sequence>
<gene>
    <name evidence="2" type="ORF">A2863_04080</name>
</gene>
<dbReference type="Pfam" id="PF01850">
    <property type="entry name" value="PIN"/>
    <property type="match status" value="1"/>
</dbReference>
<dbReference type="InterPro" id="IPR002716">
    <property type="entry name" value="PIN_dom"/>
</dbReference>
<dbReference type="Gene3D" id="3.40.50.1010">
    <property type="entry name" value="5'-nuclease"/>
    <property type="match status" value="1"/>
</dbReference>
<dbReference type="EMBL" id="MGGF01000043">
    <property type="protein sequence ID" value="OGM21198.1"/>
    <property type="molecule type" value="Genomic_DNA"/>
</dbReference>
<proteinExistence type="predicted"/>
<dbReference type="AlphaFoldDB" id="A0A1F7Y3G3"/>
<dbReference type="SUPFAM" id="SSF88723">
    <property type="entry name" value="PIN domain-like"/>
    <property type="match status" value="1"/>
</dbReference>
<feature type="domain" description="PIN" evidence="1">
    <location>
        <begin position="4"/>
        <end position="118"/>
    </location>
</feature>
<protein>
    <recommendedName>
        <fullName evidence="1">PIN domain-containing protein</fullName>
    </recommendedName>
</protein>
<accession>A0A1F7Y3G3</accession>
<dbReference type="PANTHER" id="PTHR39664">
    <property type="match status" value="1"/>
</dbReference>